<protein>
    <submittedName>
        <fullName evidence="11">Teichoic acids export ATP-binding protein TagH</fullName>
    </submittedName>
</protein>
<comment type="similarity">
    <text evidence="2">Belongs to the ABC transporter superfamily.</text>
</comment>
<sequence length="551" mass="60884">MMSDEAFEDHKGFTAYLRSMWACRFFWLSLVRNDLRAKYRRSMLGLGWSLLQPLATALVLGTVFAGIFDLDPTTYGMYLIIGLCFWNYLSGVANLGCTSMLAGESYIRQYPAPMAIYPLRTVLGAAIHFSVALGFLIVVSWCMYGFGNLLALTSLIPTMLLLLVFGWSLAALMGLANVYFHDTQHLVEVALQILFYATPIIYLPSMLEEKASAVGNAAVWMINANPLGAFVMLLRQPLQEATFPSPQTFLVAAILTMLTAGGAALALSPLTSKAFPAKRLGEFFITGQRHMARLQLDNVGLTFRVRYGGRVPLKEYVLNLFHRRQTSPVIEVNALSDISMNLTDGDRIGIIGHNGAGKSTLLKVLAGIYEPTAGKRRVSGRISSLFDISLGFEMEATGWQNIAYRSFLQGETPKSIRPKMKAIAEFSELGDFLNMPVRYYSSGMFVRLAFSIATAIEPEILLVDEALGAGDLAFQQKVRERIREIVSKARVLVVVSHDMDAVKSMCDKIVWLDHGRVRQVGPSEEVADAYTEFMKQHQAPPAEALPNLTAA</sequence>
<dbReference type="InterPro" id="IPR017871">
    <property type="entry name" value="ABC_transporter-like_CS"/>
</dbReference>
<keyword evidence="6 11" id="KW-0067">ATP-binding</keyword>
<organism evidence="11 12">
    <name type="scientific">Durusdinium trenchii</name>
    <dbReference type="NCBI Taxonomy" id="1381693"/>
    <lineage>
        <taxon>Eukaryota</taxon>
        <taxon>Sar</taxon>
        <taxon>Alveolata</taxon>
        <taxon>Dinophyceae</taxon>
        <taxon>Suessiales</taxon>
        <taxon>Symbiodiniaceae</taxon>
        <taxon>Durusdinium</taxon>
    </lineage>
</organism>
<dbReference type="PROSITE" id="PS50893">
    <property type="entry name" value="ABC_TRANSPORTER_2"/>
    <property type="match status" value="1"/>
</dbReference>
<gene>
    <name evidence="11" type="ORF">SCF082_LOCUS40739</name>
</gene>
<keyword evidence="7 9" id="KW-1133">Transmembrane helix</keyword>
<keyword evidence="3" id="KW-0813">Transport</keyword>
<accession>A0ABP0QDQ0</accession>
<comment type="caution">
    <text evidence="11">The sequence shown here is derived from an EMBL/GenBank/DDBJ whole genome shotgun (WGS) entry which is preliminary data.</text>
</comment>
<evidence type="ECO:0000256" key="7">
    <source>
        <dbReference type="ARBA" id="ARBA00022989"/>
    </source>
</evidence>
<evidence type="ECO:0000259" key="10">
    <source>
        <dbReference type="PROSITE" id="PS50893"/>
    </source>
</evidence>
<dbReference type="Gene3D" id="3.40.50.300">
    <property type="entry name" value="P-loop containing nucleotide triphosphate hydrolases"/>
    <property type="match status" value="1"/>
</dbReference>
<keyword evidence="8 9" id="KW-0472">Membrane</keyword>
<feature type="transmembrane region" description="Helical" evidence="9">
    <location>
        <begin position="158"/>
        <end position="179"/>
    </location>
</feature>
<feature type="transmembrane region" description="Helical" evidence="9">
    <location>
        <begin position="12"/>
        <end position="31"/>
    </location>
</feature>
<dbReference type="InterPro" id="IPR050683">
    <property type="entry name" value="Bact_Polysacc_Export_ATP-bd"/>
</dbReference>
<evidence type="ECO:0000256" key="9">
    <source>
        <dbReference type="SAM" id="Phobius"/>
    </source>
</evidence>
<feature type="transmembrane region" description="Helical" evidence="9">
    <location>
        <begin position="77"/>
        <end position="101"/>
    </location>
</feature>
<keyword evidence="4 9" id="KW-0812">Transmembrane</keyword>
<evidence type="ECO:0000256" key="8">
    <source>
        <dbReference type="ARBA" id="ARBA00023136"/>
    </source>
</evidence>
<dbReference type="GO" id="GO:0005524">
    <property type="term" value="F:ATP binding"/>
    <property type="evidence" value="ECO:0007669"/>
    <property type="project" value="UniProtKB-KW"/>
</dbReference>
<keyword evidence="12" id="KW-1185">Reference proteome</keyword>
<dbReference type="CDD" id="cd03220">
    <property type="entry name" value="ABC_KpsT_Wzt"/>
    <property type="match status" value="1"/>
</dbReference>
<evidence type="ECO:0000256" key="5">
    <source>
        <dbReference type="ARBA" id="ARBA00022741"/>
    </source>
</evidence>
<evidence type="ECO:0000256" key="4">
    <source>
        <dbReference type="ARBA" id="ARBA00022692"/>
    </source>
</evidence>
<reference evidence="11 12" key="1">
    <citation type="submission" date="2024-02" db="EMBL/GenBank/DDBJ databases">
        <authorList>
            <person name="Chen Y."/>
            <person name="Shah S."/>
            <person name="Dougan E. K."/>
            <person name="Thang M."/>
            <person name="Chan C."/>
        </authorList>
    </citation>
    <scope>NUCLEOTIDE SEQUENCE [LARGE SCALE GENOMIC DNA]</scope>
</reference>
<dbReference type="InterPro" id="IPR013525">
    <property type="entry name" value="ABC2_TM"/>
</dbReference>
<dbReference type="PANTHER" id="PTHR46743:SF2">
    <property type="entry name" value="TEICHOIC ACIDS EXPORT ATP-BINDING PROTEIN TAGH"/>
    <property type="match status" value="1"/>
</dbReference>
<evidence type="ECO:0000256" key="6">
    <source>
        <dbReference type="ARBA" id="ARBA00022840"/>
    </source>
</evidence>
<dbReference type="PROSITE" id="PS00211">
    <property type="entry name" value="ABC_TRANSPORTER_1"/>
    <property type="match status" value="1"/>
</dbReference>
<evidence type="ECO:0000256" key="3">
    <source>
        <dbReference type="ARBA" id="ARBA00022448"/>
    </source>
</evidence>
<dbReference type="SUPFAM" id="SSF52540">
    <property type="entry name" value="P-loop containing nucleoside triphosphate hydrolases"/>
    <property type="match status" value="1"/>
</dbReference>
<feature type="transmembrane region" description="Helical" evidence="9">
    <location>
        <begin position="43"/>
        <end position="65"/>
    </location>
</feature>
<proteinExistence type="inferred from homology"/>
<dbReference type="InterPro" id="IPR015860">
    <property type="entry name" value="ABC_transpr_TagH-like"/>
</dbReference>
<dbReference type="Pfam" id="PF00005">
    <property type="entry name" value="ABC_tran"/>
    <property type="match status" value="1"/>
</dbReference>
<dbReference type="Pfam" id="PF01061">
    <property type="entry name" value="ABC2_membrane"/>
    <property type="match status" value="1"/>
</dbReference>
<feature type="transmembrane region" description="Helical" evidence="9">
    <location>
        <begin position="217"/>
        <end position="236"/>
    </location>
</feature>
<name>A0ABP0QDQ0_9DINO</name>
<evidence type="ECO:0000313" key="11">
    <source>
        <dbReference type="EMBL" id="CAK9086089.1"/>
    </source>
</evidence>
<dbReference type="EMBL" id="CAXAMM010039392">
    <property type="protein sequence ID" value="CAK9086089.1"/>
    <property type="molecule type" value="Genomic_DNA"/>
</dbReference>
<evidence type="ECO:0000256" key="2">
    <source>
        <dbReference type="ARBA" id="ARBA00005417"/>
    </source>
</evidence>
<feature type="transmembrane region" description="Helical" evidence="9">
    <location>
        <begin position="122"/>
        <end position="146"/>
    </location>
</feature>
<dbReference type="InterPro" id="IPR003439">
    <property type="entry name" value="ABC_transporter-like_ATP-bd"/>
</dbReference>
<evidence type="ECO:0000256" key="1">
    <source>
        <dbReference type="ARBA" id="ARBA00004141"/>
    </source>
</evidence>
<dbReference type="Proteomes" id="UP001642464">
    <property type="component" value="Unassembled WGS sequence"/>
</dbReference>
<feature type="transmembrane region" description="Helical" evidence="9">
    <location>
        <begin position="248"/>
        <end position="270"/>
    </location>
</feature>
<keyword evidence="5" id="KW-0547">Nucleotide-binding</keyword>
<dbReference type="InterPro" id="IPR027417">
    <property type="entry name" value="P-loop_NTPase"/>
</dbReference>
<dbReference type="PANTHER" id="PTHR46743">
    <property type="entry name" value="TEICHOIC ACIDS EXPORT ATP-BINDING PROTEIN TAGH"/>
    <property type="match status" value="1"/>
</dbReference>
<feature type="domain" description="ABC transporter" evidence="10">
    <location>
        <begin position="315"/>
        <end position="539"/>
    </location>
</feature>
<comment type="subcellular location">
    <subcellularLocation>
        <location evidence="1">Membrane</location>
        <topology evidence="1">Multi-pass membrane protein</topology>
    </subcellularLocation>
</comment>
<evidence type="ECO:0000313" key="12">
    <source>
        <dbReference type="Proteomes" id="UP001642464"/>
    </source>
</evidence>
<dbReference type="SMART" id="SM00382">
    <property type="entry name" value="AAA"/>
    <property type="match status" value="1"/>
</dbReference>
<feature type="transmembrane region" description="Helical" evidence="9">
    <location>
        <begin position="186"/>
        <end position="205"/>
    </location>
</feature>
<dbReference type="InterPro" id="IPR003593">
    <property type="entry name" value="AAA+_ATPase"/>
</dbReference>